<keyword evidence="3" id="KW-1185">Reference proteome</keyword>
<keyword evidence="2" id="KW-0378">Hydrolase</keyword>
<comment type="caution">
    <text evidence="2">The sequence shown here is derived from an EMBL/GenBank/DDBJ whole genome shotgun (WGS) entry which is preliminary data.</text>
</comment>
<dbReference type="SUPFAM" id="SSF50494">
    <property type="entry name" value="Trypsin-like serine proteases"/>
    <property type="match status" value="1"/>
</dbReference>
<dbReference type="InterPro" id="IPR008763">
    <property type="entry name" value="Peptidase_S55"/>
</dbReference>
<dbReference type="Gene3D" id="2.30.42.10">
    <property type="match status" value="1"/>
</dbReference>
<dbReference type="Pfam" id="PF05580">
    <property type="entry name" value="Peptidase_S55"/>
    <property type="match status" value="1"/>
</dbReference>
<proteinExistence type="predicted"/>
<accession>A0AAE3DRX5</accession>
<dbReference type="EMBL" id="JAJEPR010000009">
    <property type="protein sequence ID" value="MCC2189577.1"/>
    <property type="molecule type" value="Genomic_DNA"/>
</dbReference>
<evidence type="ECO:0000313" key="2">
    <source>
        <dbReference type="EMBL" id="MCC2189577.1"/>
    </source>
</evidence>
<evidence type="ECO:0000313" key="3">
    <source>
        <dbReference type="Proteomes" id="UP001197875"/>
    </source>
</evidence>
<evidence type="ECO:0000259" key="1">
    <source>
        <dbReference type="PROSITE" id="PS51494"/>
    </source>
</evidence>
<gene>
    <name evidence="2" type="primary">spoIVB</name>
    <name evidence="2" type="ORF">LKD71_07130</name>
</gene>
<dbReference type="EC" id="3.4.21.116" evidence="2"/>
<dbReference type="PROSITE" id="PS51494">
    <property type="entry name" value="SPOIVB"/>
    <property type="match status" value="1"/>
</dbReference>
<dbReference type="InterPro" id="IPR001478">
    <property type="entry name" value="PDZ"/>
</dbReference>
<name>A0AAE3DRX5_9FIRM</name>
<organism evidence="2 3">
    <name type="scientific">Fusicatenibacter faecihominis</name>
    <dbReference type="NCBI Taxonomy" id="2881276"/>
    <lineage>
        <taxon>Bacteria</taxon>
        <taxon>Bacillati</taxon>
        <taxon>Bacillota</taxon>
        <taxon>Clostridia</taxon>
        <taxon>Lachnospirales</taxon>
        <taxon>Lachnospiraceae</taxon>
        <taxon>Fusicatenibacter</taxon>
    </lineage>
</organism>
<dbReference type="Pfam" id="PF13180">
    <property type="entry name" value="PDZ_2"/>
    <property type="match status" value="1"/>
</dbReference>
<dbReference type="AlphaFoldDB" id="A0AAE3DRX5"/>
<dbReference type="NCBIfam" id="TIGR02860">
    <property type="entry name" value="spore_IV_B"/>
    <property type="match status" value="1"/>
</dbReference>
<dbReference type="InterPro" id="IPR014219">
    <property type="entry name" value="SpoIVB"/>
</dbReference>
<feature type="domain" description="Peptidase S55" evidence="1">
    <location>
        <begin position="178"/>
        <end position="405"/>
    </location>
</feature>
<dbReference type="InterPro" id="IPR009003">
    <property type="entry name" value="Peptidase_S1_PA"/>
</dbReference>
<dbReference type="Proteomes" id="UP001197875">
    <property type="component" value="Unassembled WGS sequence"/>
</dbReference>
<protein>
    <submittedName>
        <fullName evidence="2">SpoIVB peptidase</fullName>
        <ecNumber evidence="2">3.4.21.116</ecNumber>
    </submittedName>
</protein>
<dbReference type="GO" id="GO:0016787">
    <property type="term" value="F:hydrolase activity"/>
    <property type="evidence" value="ECO:0007669"/>
    <property type="project" value="UniProtKB-KW"/>
</dbReference>
<dbReference type="InterPro" id="IPR036034">
    <property type="entry name" value="PDZ_sf"/>
</dbReference>
<reference evidence="2 3" key="1">
    <citation type="submission" date="2021-10" db="EMBL/GenBank/DDBJ databases">
        <title>Anaerobic single-cell dispensing facilitates the cultivation of human gut bacteria.</title>
        <authorList>
            <person name="Afrizal A."/>
        </authorList>
    </citation>
    <scope>NUCLEOTIDE SEQUENCE [LARGE SCALE GENOMIC DNA]</scope>
    <source>
        <strain evidence="2 3">CLA-AA-H277</strain>
    </source>
</reference>
<dbReference type="SUPFAM" id="SSF50156">
    <property type="entry name" value="PDZ domain-like"/>
    <property type="match status" value="1"/>
</dbReference>
<sequence>MNRFGKKRRLLFALAFLIGISALSFVFLSGSIPDQYLVAEGESTSGLIHLPFVEEEFLEADSQPSSNIPSGKVKIRYSLLGVIPIKNVDVTVIPRTRVYAGGTPVGIYMKTRGILVVGTGAVEKTDGSFSDPAENILHSGDYIVAANGSAVTRKEELVSEVGASAGEPVVLKVERDGNLTELLVQPVLDKKGSYKLGLWVRDDTQGIGTLTYMDENGNYGALGHGISDVDTGTLLNLSGGTLYHTDILSVVKGLKGSPGEMTGIIRYQSSEVLGTIEKNTTSGIFGRITKDQGIFQQGELVETAYKQDVTIGPAVLLSAVGGSVRSYSIQIEKVNLAGSDPNKSMVISVTDPELLNLTGGIIQGMSGSPILQNGKLIGAVTHVFVQDSARGYGIFIENMLSHRTA</sequence>
<dbReference type="RefSeq" id="WP_227614901.1">
    <property type="nucleotide sequence ID" value="NZ_JAJEPR010000009.1"/>
</dbReference>